<gene>
    <name evidence="4" type="ORF">E1I69_18780</name>
</gene>
<feature type="compositionally biased region" description="Basic and acidic residues" evidence="1">
    <location>
        <begin position="73"/>
        <end position="89"/>
    </location>
</feature>
<evidence type="ECO:0000313" key="4">
    <source>
        <dbReference type="EMBL" id="THE10494.1"/>
    </source>
</evidence>
<dbReference type="OrthoDB" id="2438161at2"/>
<evidence type="ECO:0000259" key="3">
    <source>
        <dbReference type="Pfam" id="PF07007"/>
    </source>
</evidence>
<accession>A0A4S3PMQ9</accession>
<dbReference type="Proteomes" id="UP000306477">
    <property type="component" value="Unassembled WGS sequence"/>
</dbReference>
<organism evidence="4 5">
    <name type="scientific">Bacillus timonensis</name>
    <dbReference type="NCBI Taxonomy" id="1033734"/>
    <lineage>
        <taxon>Bacteria</taxon>
        <taxon>Bacillati</taxon>
        <taxon>Bacillota</taxon>
        <taxon>Bacilli</taxon>
        <taxon>Bacillales</taxon>
        <taxon>Bacillaceae</taxon>
        <taxon>Bacillus</taxon>
    </lineage>
</organism>
<dbReference type="Gene3D" id="1.20.1270.180">
    <property type="match status" value="1"/>
</dbReference>
<dbReference type="AlphaFoldDB" id="A0A4S3PMQ9"/>
<name>A0A4S3PMQ9_9BACI</name>
<dbReference type="PANTHER" id="PTHR39176">
    <property type="entry name" value="PERIPLASMIC PROTEIN-RELATED"/>
    <property type="match status" value="1"/>
</dbReference>
<keyword evidence="2" id="KW-0732">Signal</keyword>
<feature type="domain" description="Lysozyme inhibitor LprI-like N-terminal" evidence="3">
    <location>
        <begin position="120"/>
        <end position="207"/>
    </location>
</feature>
<reference evidence="4 5" key="1">
    <citation type="journal article" date="2019" name="Indoor Air">
        <title>Impacts of indoor surface finishes on bacterial viability.</title>
        <authorList>
            <person name="Hu J."/>
            <person name="Maamar S.B."/>
            <person name="Glawe A.J."/>
            <person name="Gottel N."/>
            <person name="Gilbert J.A."/>
            <person name="Hartmann E.M."/>
        </authorList>
    </citation>
    <scope>NUCLEOTIDE SEQUENCE [LARGE SCALE GENOMIC DNA]</scope>
    <source>
        <strain evidence="4 5">AF060A6</strain>
    </source>
</reference>
<feature type="chain" id="PRO_5039715371" evidence="2">
    <location>
        <begin position="22"/>
        <end position="212"/>
    </location>
</feature>
<dbReference type="Pfam" id="PF07007">
    <property type="entry name" value="LprI"/>
    <property type="match status" value="1"/>
</dbReference>
<evidence type="ECO:0000256" key="1">
    <source>
        <dbReference type="SAM" id="MobiDB-lite"/>
    </source>
</evidence>
<comment type="caution">
    <text evidence="4">The sequence shown here is derived from an EMBL/GenBank/DDBJ whole genome shotgun (WGS) entry which is preliminary data.</text>
</comment>
<dbReference type="RefSeq" id="WP_136381098.1">
    <property type="nucleotide sequence ID" value="NZ_SLUB01000046.1"/>
</dbReference>
<dbReference type="PANTHER" id="PTHR39176:SF1">
    <property type="entry name" value="PERIPLASMIC PROTEIN"/>
    <property type="match status" value="1"/>
</dbReference>
<dbReference type="EMBL" id="SLUB01000046">
    <property type="protein sequence ID" value="THE10494.1"/>
    <property type="molecule type" value="Genomic_DNA"/>
</dbReference>
<keyword evidence="5" id="KW-1185">Reference proteome</keyword>
<proteinExistence type="predicted"/>
<evidence type="ECO:0000313" key="5">
    <source>
        <dbReference type="Proteomes" id="UP000306477"/>
    </source>
</evidence>
<sequence length="212" mass="24287">MKHYRKNLFAILTVAFVILLAACQDSSEESGTKLDKPSQNEQTSPNKKDDTANTDSTETASNTDNTKTSNIETNEKEDTSNIVPEKKETQSSITTTNLKEEYLNKLNDNKKETDEMEATDTSTFALKKVENDRWEAWDELLNEVYGVLKGQLSAEEMDQLRNEQRDWIKYRDESALEASLKYKGGTQEHLEYVAVLANLTEVRCYELVEDYM</sequence>
<feature type="compositionally biased region" description="Polar residues" evidence="1">
    <location>
        <begin position="53"/>
        <end position="72"/>
    </location>
</feature>
<protein>
    <submittedName>
        <fullName evidence="4">DUF1311 domain-containing protein</fullName>
    </submittedName>
</protein>
<feature type="region of interest" description="Disordered" evidence="1">
    <location>
        <begin position="28"/>
        <end position="100"/>
    </location>
</feature>
<dbReference type="InterPro" id="IPR009739">
    <property type="entry name" value="LprI-like_N"/>
</dbReference>
<evidence type="ECO:0000256" key="2">
    <source>
        <dbReference type="SAM" id="SignalP"/>
    </source>
</evidence>
<dbReference type="PROSITE" id="PS51257">
    <property type="entry name" value="PROKAR_LIPOPROTEIN"/>
    <property type="match status" value="1"/>
</dbReference>
<feature type="signal peptide" evidence="2">
    <location>
        <begin position="1"/>
        <end position="21"/>
    </location>
</feature>